<keyword evidence="7" id="KW-0539">Nucleus</keyword>
<dbReference type="Pfam" id="PF23231">
    <property type="entry name" value="HAT_Syf1_CNRKL1_C"/>
    <property type="match status" value="1"/>
</dbReference>
<evidence type="ECO:0000256" key="5">
    <source>
        <dbReference type="ARBA" id="ARBA00022737"/>
    </source>
</evidence>
<feature type="compositionally biased region" description="Acidic residues" evidence="8">
    <location>
        <begin position="818"/>
        <end position="837"/>
    </location>
</feature>
<feature type="domain" description="Pre-mRNA-splicing factor Syf1/CRNKL1-like C-terminal HAT-repeats" evidence="10">
    <location>
        <begin position="391"/>
        <end position="777"/>
    </location>
</feature>
<evidence type="ECO:0000256" key="2">
    <source>
        <dbReference type="ARBA" id="ARBA00008644"/>
    </source>
</evidence>
<comment type="subcellular location">
    <subcellularLocation>
        <location evidence="1">Nucleus</location>
    </subcellularLocation>
</comment>
<dbReference type="InterPro" id="IPR045075">
    <property type="entry name" value="Syf1-like"/>
</dbReference>
<protein>
    <recommendedName>
        <fullName evidence="14">Pre-mRNA-splicing factor SYF1</fullName>
    </recommendedName>
</protein>
<sequence>MTMEDMEYEEIRKYFLQSGDDLPFEEDILRNPYSVKHWLRYVQQKKDTTATTAGADPMVVNMVYERALKELPGSYKLWIGYLRLRKSQVSDTAMTDPMVADVNNCFERSLVFMHKMPRIWIEFCQFLMSQNAITRTRRTLDRALQALPITQHNRIWPIYLRLIKQYNIPETAVRVYKRYLKLQPEEAEEYIQYLISVERMDEAAVKLAEMVNRDDFISKEGKSKHQMWTELCDIICKNPDKVLSLNVNAIIREGIKRYHDEQGMLWISLAEYYTRSGLFEKARDVYEEAILSVMTIKDFSQVFDAYAQSEEQLIKAKMDLNSLTEEDDLDLELRLVRYEELIERRPLLLNSVALRQNPHNVDEWHKRVKLLESKPAQVVEVYTEAVQTVDPKQSAGKLHTLWISFAKFYEENGQIEDSRVIFEKATTTAFIKVEDLAAVWCEWAEMELRNEHWKQALELMHRATAAPPSNKKVAYYDQTETVQNRLHKSLKIWSMFADLEESFGSFTTTKSVYDRIIELRIATPQIIINYGLFLEERNYFEEAFKAYEKGISLFRWPNVYDIWNTYLTKFLARYKGSKLERARDLFEQCVADCPARFAKPIYFLYAKCEEEYGLAKHAMNIYDRAIQAVLPEERFDLFNVFIRKAAQMFGVTHTRQIYEKAIDVLSDSQAQEMCIRFAELERKLGEIDRARAIYGHCSQMCDPRTSANFWNTWKEFEIKHGNEDTIREMLRIKRSVAATYNTQVNYMTAQMLAAVNGAAAQSTDTATRMSELENSVKETNTDNNMKAPAPKSAVMFVKSTTKAVEENVDSLPKTANPDEIDINDDDFDDDEEEDGEDTGAPKAPVKEIQQKMVPREVFGSLKPDEEDD</sequence>
<dbReference type="Pfam" id="PF23220">
    <property type="entry name" value="HAT_Syf1_M"/>
    <property type="match status" value="1"/>
</dbReference>
<dbReference type="GO" id="GO:0000974">
    <property type="term" value="C:Prp19 complex"/>
    <property type="evidence" value="ECO:0007669"/>
    <property type="project" value="TreeGrafter"/>
</dbReference>
<keyword evidence="4" id="KW-0747">Spliceosome</keyword>
<feature type="domain" description="Pre-mRNA-splicing factor Syf1-like N-terminal HAT-repeats" evidence="11">
    <location>
        <begin position="20"/>
        <end position="185"/>
    </location>
</feature>
<dbReference type="InterPro" id="IPR056350">
    <property type="entry name" value="HAT_Syf1_central"/>
</dbReference>
<name>A0A7R9KRE3_9ACAR</name>
<evidence type="ECO:0000256" key="8">
    <source>
        <dbReference type="SAM" id="MobiDB-lite"/>
    </source>
</evidence>
<evidence type="ECO:0000256" key="1">
    <source>
        <dbReference type="ARBA" id="ARBA00004123"/>
    </source>
</evidence>
<evidence type="ECO:0000256" key="6">
    <source>
        <dbReference type="ARBA" id="ARBA00023187"/>
    </source>
</evidence>
<feature type="region of interest" description="Disordered" evidence="8">
    <location>
        <begin position="806"/>
        <end position="868"/>
    </location>
</feature>
<dbReference type="SUPFAM" id="SSF48452">
    <property type="entry name" value="TPR-like"/>
    <property type="match status" value="5"/>
</dbReference>
<evidence type="ECO:0000313" key="12">
    <source>
        <dbReference type="EMBL" id="CAD7627537.1"/>
    </source>
</evidence>
<dbReference type="PANTHER" id="PTHR11246:SF5">
    <property type="entry name" value="PRE-MRNA-SPLICING FACTOR SYF1"/>
    <property type="match status" value="1"/>
</dbReference>
<dbReference type="AlphaFoldDB" id="A0A7R9KRE3"/>
<dbReference type="Gene3D" id="1.25.40.10">
    <property type="entry name" value="Tetratricopeptide repeat domain"/>
    <property type="match status" value="5"/>
</dbReference>
<dbReference type="OrthoDB" id="10067343at2759"/>
<evidence type="ECO:0000259" key="10">
    <source>
        <dbReference type="Pfam" id="PF23231"/>
    </source>
</evidence>
<dbReference type="GO" id="GO:0000349">
    <property type="term" value="P:generation of catalytic spliceosome for first transesterification step"/>
    <property type="evidence" value="ECO:0007669"/>
    <property type="project" value="TreeGrafter"/>
</dbReference>
<gene>
    <name evidence="12" type="ORF">OSB1V03_LOCUS7963</name>
</gene>
<keyword evidence="5" id="KW-0677">Repeat</keyword>
<organism evidence="12">
    <name type="scientific">Medioppia subpectinata</name>
    <dbReference type="NCBI Taxonomy" id="1979941"/>
    <lineage>
        <taxon>Eukaryota</taxon>
        <taxon>Metazoa</taxon>
        <taxon>Ecdysozoa</taxon>
        <taxon>Arthropoda</taxon>
        <taxon>Chelicerata</taxon>
        <taxon>Arachnida</taxon>
        <taxon>Acari</taxon>
        <taxon>Acariformes</taxon>
        <taxon>Sarcoptiformes</taxon>
        <taxon>Oribatida</taxon>
        <taxon>Brachypylina</taxon>
        <taxon>Oppioidea</taxon>
        <taxon>Oppiidae</taxon>
        <taxon>Medioppia</taxon>
    </lineage>
</organism>
<dbReference type="GO" id="GO:0071007">
    <property type="term" value="C:U2-type catalytic step 2 spliceosome"/>
    <property type="evidence" value="ECO:0007669"/>
    <property type="project" value="TreeGrafter"/>
</dbReference>
<dbReference type="GO" id="GO:0071014">
    <property type="term" value="C:post-mRNA release spliceosomal complex"/>
    <property type="evidence" value="ECO:0007669"/>
    <property type="project" value="TreeGrafter"/>
</dbReference>
<evidence type="ECO:0000259" key="9">
    <source>
        <dbReference type="Pfam" id="PF23220"/>
    </source>
</evidence>
<evidence type="ECO:0000256" key="7">
    <source>
        <dbReference type="ARBA" id="ARBA00023242"/>
    </source>
</evidence>
<proteinExistence type="inferred from homology"/>
<keyword evidence="6" id="KW-0508">mRNA splicing</keyword>
<comment type="similarity">
    <text evidence="2">Belongs to the crooked-neck family.</text>
</comment>
<feature type="domain" description="Pre-mRNA-splicing factor SYF1 central HAT repeats" evidence="9">
    <location>
        <begin position="188"/>
        <end position="389"/>
    </location>
</feature>
<dbReference type="EMBL" id="OC859393">
    <property type="protein sequence ID" value="CAD7627537.1"/>
    <property type="molecule type" value="Genomic_DNA"/>
</dbReference>
<evidence type="ECO:0000313" key="13">
    <source>
        <dbReference type="Proteomes" id="UP000759131"/>
    </source>
</evidence>
<dbReference type="Proteomes" id="UP000759131">
    <property type="component" value="Unassembled WGS sequence"/>
</dbReference>
<evidence type="ECO:0000256" key="4">
    <source>
        <dbReference type="ARBA" id="ARBA00022728"/>
    </source>
</evidence>
<evidence type="ECO:0000259" key="11">
    <source>
        <dbReference type="Pfam" id="PF23233"/>
    </source>
</evidence>
<reference evidence="12" key="1">
    <citation type="submission" date="2020-11" db="EMBL/GenBank/DDBJ databases">
        <authorList>
            <person name="Tran Van P."/>
        </authorList>
    </citation>
    <scope>NUCLEOTIDE SEQUENCE</scope>
</reference>
<dbReference type="SMART" id="SM00386">
    <property type="entry name" value="HAT"/>
    <property type="match status" value="13"/>
</dbReference>
<dbReference type="FunFam" id="1.25.40.10:FF:000023">
    <property type="entry name" value="Pre-mRNA-splicing factor SYF1"/>
    <property type="match status" value="1"/>
</dbReference>
<accession>A0A7R9KRE3</accession>
<keyword evidence="13" id="KW-1185">Reference proteome</keyword>
<dbReference type="InterPro" id="IPR011990">
    <property type="entry name" value="TPR-like_helical_dom_sf"/>
</dbReference>
<dbReference type="PANTHER" id="PTHR11246">
    <property type="entry name" value="PRE-MRNA SPLICING FACTOR"/>
    <property type="match status" value="1"/>
</dbReference>
<dbReference type="InterPro" id="IPR055430">
    <property type="entry name" value="HAT_Syf1_CNRKL1_C"/>
</dbReference>
<dbReference type="InterPro" id="IPR055433">
    <property type="entry name" value="HAT_Syf1-like_N"/>
</dbReference>
<dbReference type="FunFam" id="1.25.40.10:FF:000182">
    <property type="entry name" value="Pre-mRNA-splicing factor SYF1"/>
    <property type="match status" value="1"/>
</dbReference>
<keyword evidence="3" id="KW-0507">mRNA processing</keyword>
<dbReference type="EMBL" id="CAJPIZ010004818">
    <property type="protein sequence ID" value="CAG2107967.1"/>
    <property type="molecule type" value="Genomic_DNA"/>
</dbReference>
<dbReference type="FunFam" id="1.25.40.10:FF:001071">
    <property type="entry name" value="pre-mRNA-splicing factor SYF1-like"/>
    <property type="match status" value="1"/>
</dbReference>
<evidence type="ECO:0000256" key="3">
    <source>
        <dbReference type="ARBA" id="ARBA00022664"/>
    </source>
</evidence>
<dbReference type="InterPro" id="IPR003107">
    <property type="entry name" value="HAT"/>
</dbReference>
<dbReference type="Pfam" id="PF23233">
    <property type="entry name" value="HAT_Syf1_CNRKL1_N"/>
    <property type="match status" value="1"/>
</dbReference>
<dbReference type="FunFam" id="1.25.40.10:FF:000137">
    <property type="entry name" value="Pre-mRNA-splicing factor syf1"/>
    <property type="match status" value="1"/>
</dbReference>
<evidence type="ECO:0008006" key="14">
    <source>
        <dbReference type="Google" id="ProtNLM"/>
    </source>
</evidence>